<dbReference type="InterPro" id="IPR013094">
    <property type="entry name" value="AB_hydrolase_3"/>
</dbReference>
<dbReference type="SUPFAM" id="SSF53474">
    <property type="entry name" value="alpha/beta-Hydrolases"/>
    <property type="match status" value="1"/>
</dbReference>
<evidence type="ECO:0000313" key="3">
    <source>
        <dbReference type="EMBL" id="MDV2621866.1"/>
    </source>
</evidence>
<dbReference type="PANTHER" id="PTHR48081:SF6">
    <property type="entry name" value="PEPTIDASE S9 PROLYL OLIGOPEPTIDASE CATALYTIC DOMAIN-CONTAINING PROTEIN"/>
    <property type="match status" value="1"/>
</dbReference>
<dbReference type="RefSeq" id="WP_008842182.1">
    <property type="nucleotide sequence ID" value="NZ_CP066046.1"/>
</dbReference>
<accession>A0AAW8YJC6</accession>
<evidence type="ECO:0000256" key="1">
    <source>
        <dbReference type="ARBA" id="ARBA00022801"/>
    </source>
</evidence>
<dbReference type="Pfam" id="PF07859">
    <property type="entry name" value="Abhydrolase_3"/>
    <property type="match status" value="1"/>
</dbReference>
<dbReference type="AlphaFoldDB" id="A0AAW8YJC6"/>
<name>A0AAW8YJC6_PEDAC</name>
<organism evidence="3 4">
    <name type="scientific">Pediococcus acidilactici</name>
    <dbReference type="NCBI Taxonomy" id="1254"/>
    <lineage>
        <taxon>Bacteria</taxon>
        <taxon>Bacillati</taxon>
        <taxon>Bacillota</taxon>
        <taxon>Bacilli</taxon>
        <taxon>Lactobacillales</taxon>
        <taxon>Lactobacillaceae</taxon>
        <taxon>Pediococcus</taxon>
        <taxon>Pediococcus acidilactici group</taxon>
    </lineage>
</organism>
<comment type="caution">
    <text evidence="3">The sequence shown here is derived from an EMBL/GenBank/DDBJ whole genome shotgun (WGS) entry which is preliminary data.</text>
</comment>
<keyword evidence="1 3" id="KW-0378">Hydrolase</keyword>
<proteinExistence type="predicted"/>
<dbReference type="EMBL" id="JAWJAV010000006">
    <property type="protein sequence ID" value="MDV2621866.1"/>
    <property type="molecule type" value="Genomic_DNA"/>
</dbReference>
<dbReference type="InterPro" id="IPR029058">
    <property type="entry name" value="AB_hydrolase_fold"/>
</dbReference>
<feature type="domain" description="Alpha/beta hydrolase fold-3" evidence="2">
    <location>
        <begin position="94"/>
        <end position="301"/>
    </location>
</feature>
<dbReference type="GO" id="GO:0016787">
    <property type="term" value="F:hydrolase activity"/>
    <property type="evidence" value="ECO:0007669"/>
    <property type="project" value="UniProtKB-KW"/>
</dbReference>
<dbReference type="Proteomes" id="UP001280897">
    <property type="component" value="Unassembled WGS sequence"/>
</dbReference>
<evidence type="ECO:0000313" key="4">
    <source>
        <dbReference type="Proteomes" id="UP001280897"/>
    </source>
</evidence>
<reference evidence="3" key="2">
    <citation type="submission" date="2023-10" db="EMBL/GenBank/DDBJ databases">
        <authorList>
            <person name="Khurajog B."/>
        </authorList>
    </citation>
    <scope>NUCLEOTIDE SEQUENCE</scope>
    <source>
        <strain evidence="3">BF9</strain>
    </source>
</reference>
<gene>
    <name evidence="3" type="ORF">R0G89_09000</name>
</gene>
<evidence type="ECO:0000259" key="2">
    <source>
        <dbReference type="Pfam" id="PF07859"/>
    </source>
</evidence>
<protein>
    <submittedName>
        <fullName evidence="3">Alpha/beta hydrolase</fullName>
    </submittedName>
</protein>
<dbReference type="PANTHER" id="PTHR48081">
    <property type="entry name" value="AB HYDROLASE SUPERFAMILY PROTEIN C4A8.06C"/>
    <property type="match status" value="1"/>
</dbReference>
<dbReference type="Gene3D" id="3.40.50.1820">
    <property type="entry name" value="alpha/beta hydrolase"/>
    <property type="match status" value="1"/>
</dbReference>
<dbReference type="InterPro" id="IPR050300">
    <property type="entry name" value="GDXG_lipolytic_enzyme"/>
</dbReference>
<sequence length="332" mass="37645">MRWIKRLLIIIPALVILLIGGAMLINALTPRPISLLTRQQFDTSKKHQVYPRPKKFKQKTAGLTVQKNVKYGKHLSKSVMDVYLPPHASKRPVLFWMHGGAYVGGDKRDCQDYLKLLSADTNQVVVNINYALAPERHHATPVRQLNQAVQATKQKYGKQIDWSNVTIGGDSAGAQISSEYVLALQNKKIRKMDQVQPVLKSQQVKKFVSLSGLLEPQKFTQVSDRTSSFLYAKCGWAYFADKHFEKKKSIRDLSIISNVKDWAPKIFLTDGNTNTFTKQMNATAKAISDHNGQVTKVSYPKKTAKLNHEYQFDFSNKEAQETYAKLVDFLSE</sequence>
<reference evidence="3" key="1">
    <citation type="journal article" date="2023" name="PeerJ">
        <title>Selection and evaluation of lactic acid bacteria from chicken feces in Thailand as potential probiotics.</title>
        <authorList>
            <person name="Khurajog B."/>
            <person name="Disastra Y."/>
            <person name="Lawwyne L.D."/>
            <person name="Sirichokchatchawan W."/>
            <person name="Niyomtham W."/>
            <person name="Yindee J."/>
            <person name="Hampson D.J."/>
            <person name="Prapasarakul N."/>
        </authorList>
    </citation>
    <scope>NUCLEOTIDE SEQUENCE</scope>
    <source>
        <strain evidence="3">BF9</strain>
    </source>
</reference>